<dbReference type="SUPFAM" id="SSF50789">
    <property type="entry name" value="Herpes virus serine proteinase, assemblin"/>
    <property type="match status" value="1"/>
</dbReference>
<evidence type="ECO:0000259" key="4">
    <source>
        <dbReference type="Pfam" id="PF04586"/>
    </source>
</evidence>
<dbReference type="InterPro" id="IPR054613">
    <property type="entry name" value="Peptidase_S78_dom"/>
</dbReference>
<dbReference type="GO" id="GO:0006508">
    <property type="term" value="P:proteolysis"/>
    <property type="evidence" value="ECO:0007669"/>
    <property type="project" value="UniProtKB-KW"/>
</dbReference>
<feature type="domain" description="Prohead serine protease" evidence="4">
    <location>
        <begin position="12"/>
        <end position="149"/>
    </location>
</feature>
<dbReference type="Proteomes" id="UP000288587">
    <property type="component" value="Unassembled WGS sequence"/>
</dbReference>
<keyword evidence="6" id="KW-1185">Reference proteome</keyword>
<dbReference type="NCBIfam" id="TIGR01543">
    <property type="entry name" value="proheadase_HK97"/>
    <property type="match status" value="1"/>
</dbReference>
<protein>
    <submittedName>
        <fullName evidence="5">HK97 family phage prohead protease</fullName>
    </submittedName>
</protein>
<name>A0A3S3T9C3_9BURK</name>
<comment type="caution">
    <text evidence="5">The sequence shown here is derived from an EMBL/GenBank/DDBJ whole genome shotgun (WGS) entry which is preliminary data.</text>
</comment>
<dbReference type="Pfam" id="PF04586">
    <property type="entry name" value="Peptidase_S78"/>
    <property type="match status" value="1"/>
</dbReference>
<evidence type="ECO:0000256" key="1">
    <source>
        <dbReference type="ARBA" id="ARBA00022612"/>
    </source>
</evidence>
<keyword evidence="3" id="KW-0378">Hydrolase</keyword>
<keyword evidence="2 5" id="KW-0645">Protease</keyword>
<proteinExistence type="predicted"/>
<gene>
    <name evidence="5" type="ORF">EOD73_09445</name>
</gene>
<dbReference type="RefSeq" id="WP_127682741.1">
    <property type="nucleotide sequence ID" value="NZ_SACM01000002.1"/>
</dbReference>
<evidence type="ECO:0000256" key="2">
    <source>
        <dbReference type="ARBA" id="ARBA00022670"/>
    </source>
</evidence>
<accession>A0A3S3T9C3</accession>
<sequence length="214" mass="22577">MTTHRSAPLLEVRADAQGVIAGYASTFNGIDSYGDTIQPGAFAASLAKGLPVMLWAHRADAPIGRWIEVREDSRGLRVQGELNLRTAAGRDAFESLRAGDLNGLSIGFRVPSGGAEQRGDLRVLKTIDLAEISVVTIPADPAARVDSIKAASKPATAQELQRALQDLGYSRRQAAAIVQKGFPALAEADAAEADEHRAAAALEEVRAALATLKL</sequence>
<dbReference type="GO" id="GO:0008233">
    <property type="term" value="F:peptidase activity"/>
    <property type="evidence" value="ECO:0007669"/>
    <property type="project" value="UniProtKB-KW"/>
</dbReference>
<dbReference type="OrthoDB" id="9804926at2"/>
<keyword evidence="1" id="KW-1188">Viral release from host cell</keyword>
<evidence type="ECO:0000313" key="6">
    <source>
        <dbReference type="Proteomes" id="UP000288587"/>
    </source>
</evidence>
<evidence type="ECO:0000256" key="3">
    <source>
        <dbReference type="ARBA" id="ARBA00022801"/>
    </source>
</evidence>
<dbReference type="AlphaFoldDB" id="A0A3S3T9C3"/>
<dbReference type="EMBL" id="SACM01000002">
    <property type="protein sequence ID" value="RVT86246.1"/>
    <property type="molecule type" value="Genomic_DNA"/>
</dbReference>
<organism evidence="5 6">
    <name type="scientific">Inhella crocodyli</name>
    <dbReference type="NCBI Taxonomy" id="2499851"/>
    <lineage>
        <taxon>Bacteria</taxon>
        <taxon>Pseudomonadati</taxon>
        <taxon>Pseudomonadota</taxon>
        <taxon>Betaproteobacteria</taxon>
        <taxon>Burkholderiales</taxon>
        <taxon>Sphaerotilaceae</taxon>
        <taxon>Inhella</taxon>
    </lineage>
</organism>
<evidence type="ECO:0000313" key="5">
    <source>
        <dbReference type="EMBL" id="RVT86246.1"/>
    </source>
</evidence>
<dbReference type="InterPro" id="IPR006433">
    <property type="entry name" value="Prohead_protease"/>
</dbReference>
<reference evidence="5 6" key="1">
    <citation type="submission" date="2019-01" db="EMBL/GenBank/DDBJ databases">
        <authorList>
            <person name="Chen W.-M."/>
        </authorList>
    </citation>
    <scope>NUCLEOTIDE SEQUENCE [LARGE SCALE GENOMIC DNA]</scope>
    <source>
        <strain evidence="5 6">CCP-18</strain>
    </source>
</reference>